<dbReference type="Proteomes" id="UP000623129">
    <property type="component" value="Unassembled WGS sequence"/>
</dbReference>
<name>A0A833V4H9_9POAL</name>
<dbReference type="PANTHER" id="PTHR32467:SF99">
    <property type="entry name" value="AP2-LIKE ETHYLENE-RESPONSIVE TRANSCRIPTION FACTOR AIL5"/>
    <property type="match status" value="1"/>
</dbReference>
<dbReference type="OrthoDB" id="692656at2759"/>
<gene>
    <name evidence="1" type="ORF">FCM35_KLT12248</name>
</gene>
<evidence type="ECO:0000313" key="2">
    <source>
        <dbReference type="Proteomes" id="UP000623129"/>
    </source>
</evidence>
<accession>A0A833V4H9</accession>
<comment type="caution">
    <text evidence="1">The sequence shown here is derived from an EMBL/GenBank/DDBJ whole genome shotgun (WGS) entry which is preliminary data.</text>
</comment>
<evidence type="ECO:0000313" key="1">
    <source>
        <dbReference type="EMBL" id="KAF3323517.1"/>
    </source>
</evidence>
<reference evidence="1" key="1">
    <citation type="submission" date="2020-01" db="EMBL/GenBank/DDBJ databases">
        <title>Genome sequence of Kobresia littledalei, the first chromosome-level genome in the family Cyperaceae.</title>
        <authorList>
            <person name="Qu G."/>
        </authorList>
    </citation>
    <scope>NUCLEOTIDE SEQUENCE</scope>
    <source>
        <strain evidence="1">C.B.Clarke</strain>
        <tissue evidence="1">Leaf</tissue>
    </source>
</reference>
<dbReference type="PANTHER" id="PTHR32467">
    <property type="entry name" value="AP2-LIKE ETHYLENE-RESPONSIVE TRANSCRIPTION FACTOR"/>
    <property type="match status" value="1"/>
</dbReference>
<dbReference type="AlphaFoldDB" id="A0A833V4H9"/>
<proteinExistence type="predicted"/>
<sequence length="108" mass="12926">METEEMQTMTKQEFIASIKRKSSGFARGASIYRGVTRFYRLTFHKRHRNLIEGEYLKHILKQGRDVTLHRRQRRLFTNSPSSKWYGYRSSVWSHVAFEHPATQIANHR</sequence>
<dbReference type="EMBL" id="SWLB01000023">
    <property type="protein sequence ID" value="KAF3323517.1"/>
    <property type="molecule type" value="Genomic_DNA"/>
</dbReference>
<organism evidence="1 2">
    <name type="scientific">Carex littledalei</name>
    <dbReference type="NCBI Taxonomy" id="544730"/>
    <lineage>
        <taxon>Eukaryota</taxon>
        <taxon>Viridiplantae</taxon>
        <taxon>Streptophyta</taxon>
        <taxon>Embryophyta</taxon>
        <taxon>Tracheophyta</taxon>
        <taxon>Spermatophyta</taxon>
        <taxon>Magnoliopsida</taxon>
        <taxon>Liliopsida</taxon>
        <taxon>Poales</taxon>
        <taxon>Cyperaceae</taxon>
        <taxon>Cyperoideae</taxon>
        <taxon>Cariceae</taxon>
        <taxon>Carex</taxon>
        <taxon>Carex subgen. Euthyceras</taxon>
    </lineage>
</organism>
<keyword evidence="2" id="KW-1185">Reference proteome</keyword>
<protein>
    <submittedName>
        <fullName evidence="1">AP2-like ethylene-responsive transcription factor AIL6</fullName>
    </submittedName>
</protein>